<evidence type="ECO:0000313" key="15">
    <source>
        <dbReference type="Proteomes" id="UP000185678"/>
    </source>
</evidence>
<protein>
    <recommendedName>
        <fullName evidence="4 12">Heme exporter protein D</fullName>
    </recommendedName>
</protein>
<evidence type="ECO:0000256" key="6">
    <source>
        <dbReference type="ARBA" id="ARBA00022475"/>
    </source>
</evidence>
<evidence type="ECO:0000256" key="9">
    <source>
        <dbReference type="ARBA" id="ARBA00022748"/>
    </source>
</evidence>
<dbReference type="GO" id="GO:0015886">
    <property type="term" value="P:heme transport"/>
    <property type="evidence" value="ECO:0007669"/>
    <property type="project" value="InterPro"/>
</dbReference>
<evidence type="ECO:0000256" key="3">
    <source>
        <dbReference type="ARBA" id="ARBA00008741"/>
    </source>
</evidence>
<dbReference type="EMBL" id="FTOA01000002">
    <property type="protein sequence ID" value="SIS49608.1"/>
    <property type="molecule type" value="Genomic_DNA"/>
</dbReference>
<keyword evidence="15" id="KW-1185">Reference proteome</keyword>
<organism evidence="14 15">
    <name type="scientific">Insolitispirillum peregrinum</name>
    <dbReference type="NCBI Taxonomy" id="80876"/>
    <lineage>
        <taxon>Bacteria</taxon>
        <taxon>Pseudomonadati</taxon>
        <taxon>Pseudomonadota</taxon>
        <taxon>Alphaproteobacteria</taxon>
        <taxon>Rhodospirillales</taxon>
        <taxon>Novispirillaceae</taxon>
        <taxon>Insolitispirillum</taxon>
    </lineage>
</organism>
<evidence type="ECO:0000256" key="1">
    <source>
        <dbReference type="ARBA" id="ARBA00002442"/>
    </source>
</evidence>
<evidence type="ECO:0000256" key="7">
    <source>
        <dbReference type="ARBA" id="ARBA00022519"/>
    </source>
</evidence>
<keyword evidence="8 12" id="KW-0812">Transmembrane</keyword>
<dbReference type="GO" id="GO:0017004">
    <property type="term" value="P:cytochrome complex assembly"/>
    <property type="evidence" value="ECO:0007669"/>
    <property type="project" value="UniProtKB-KW"/>
</dbReference>
<evidence type="ECO:0000256" key="5">
    <source>
        <dbReference type="ARBA" id="ARBA00022448"/>
    </source>
</evidence>
<dbReference type="NCBIfam" id="TIGR03141">
    <property type="entry name" value="cytochro_ccmD"/>
    <property type="match status" value="1"/>
</dbReference>
<keyword evidence="9 12" id="KW-0201">Cytochrome c-type biogenesis</keyword>
<keyword evidence="11 12" id="KW-0472">Membrane</keyword>
<dbReference type="GO" id="GO:0005886">
    <property type="term" value="C:plasma membrane"/>
    <property type="evidence" value="ECO:0007669"/>
    <property type="project" value="UniProtKB-SubCell"/>
</dbReference>
<sequence>MNDFLTMGGYGGYVWPAYAIALVVLVLVLVLTLRGAASSQKTLDLLQQARGGRRSRRGAAPVGDQAVTPSTVDTGAERP</sequence>
<dbReference type="AlphaFoldDB" id="A0A1N7JJV4"/>
<dbReference type="RefSeq" id="WP_076399217.1">
    <property type="nucleotide sequence ID" value="NZ_FTOA01000002.1"/>
</dbReference>
<comment type="function">
    <text evidence="1 12">Required for the export of heme to the periplasm for the biogenesis of c-type cytochromes.</text>
</comment>
<name>A0A1N7JJV4_9PROT</name>
<gene>
    <name evidence="14" type="ORF">SAMN05421779_102341</name>
</gene>
<feature type="transmembrane region" description="Helical" evidence="12">
    <location>
        <begin position="12"/>
        <end position="33"/>
    </location>
</feature>
<comment type="subcellular location">
    <subcellularLocation>
        <location evidence="2 12">Cell inner membrane</location>
        <topology evidence="2 12">Single-pass membrane protein</topology>
    </subcellularLocation>
</comment>
<evidence type="ECO:0000256" key="4">
    <source>
        <dbReference type="ARBA" id="ARBA00016461"/>
    </source>
</evidence>
<evidence type="ECO:0000256" key="12">
    <source>
        <dbReference type="RuleBase" id="RU363101"/>
    </source>
</evidence>
<proteinExistence type="inferred from homology"/>
<accession>A0A1N7JJV4</accession>
<evidence type="ECO:0000313" key="14">
    <source>
        <dbReference type="EMBL" id="SIS49608.1"/>
    </source>
</evidence>
<keyword evidence="7 12" id="KW-0997">Cell inner membrane</keyword>
<evidence type="ECO:0000256" key="11">
    <source>
        <dbReference type="ARBA" id="ARBA00023136"/>
    </source>
</evidence>
<dbReference type="InterPro" id="IPR007078">
    <property type="entry name" value="Haem_export_protD_CcmD"/>
</dbReference>
<reference evidence="14 15" key="1">
    <citation type="submission" date="2017-01" db="EMBL/GenBank/DDBJ databases">
        <authorList>
            <person name="Mah S.A."/>
            <person name="Swanson W.J."/>
            <person name="Moy G.W."/>
            <person name="Vacquier V.D."/>
        </authorList>
    </citation>
    <scope>NUCLEOTIDE SEQUENCE [LARGE SCALE GENOMIC DNA]</scope>
    <source>
        <strain evidence="14 15">DSM 11589</strain>
    </source>
</reference>
<keyword evidence="5 12" id="KW-0813">Transport</keyword>
<dbReference type="Pfam" id="PF04995">
    <property type="entry name" value="CcmD"/>
    <property type="match status" value="1"/>
</dbReference>
<evidence type="ECO:0000256" key="10">
    <source>
        <dbReference type="ARBA" id="ARBA00022989"/>
    </source>
</evidence>
<evidence type="ECO:0000256" key="8">
    <source>
        <dbReference type="ARBA" id="ARBA00022692"/>
    </source>
</evidence>
<evidence type="ECO:0000256" key="13">
    <source>
        <dbReference type="SAM" id="MobiDB-lite"/>
    </source>
</evidence>
<keyword evidence="10 12" id="KW-1133">Transmembrane helix</keyword>
<dbReference type="Proteomes" id="UP000185678">
    <property type="component" value="Unassembled WGS sequence"/>
</dbReference>
<evidence type="ECO:0000256" key="2">
    <source>
        <dbReference type="ARBA" id="ARBA00004377"/>
    </source>
</evidence>
<comment type="similarity">
    <text evidence="3 12">Belongs to the CcmD/CycX/HelD family.</text>
</comment>
<feature type="region of interest" description="Disordered" evidence="13">
    <location>
        <begin position="49"/>
        <end position="79"/>
    </location>
</feature>
<dbReference type="STRING" id="80876.SAMN05421779_102341"/>
<keyword evidence="6 12" id="KW-1003">Cell membrane</keyword>